<dbReference type="GO" id="GO:0009027">
    <property type="term" value="F:tartrate dehydrogenase activity"/>
    <property type="evidence" value="ECO:0007669"/>
    <property type="project" value="UniProtKB-EC"/>
</dbReference>
<organism evidence="11 12">
    <name type="scientific">Nocardia niwae</name>
    <dbReference type="NCBI Taxonomy" id="626084"/>
    <lineage>
        <taxon>Bacteria</taxon>
        <taxon>Bacillati</taxon>
        <taxon>Actinomycetota</taxon>
        <taxon>Actinomycetes</taxon>
        <taxon>Mycobacteriales</taxon>
        <taxon>Nocardiaceae</taxon>
        <taxon>Nocardia</taxon>
    </lineage>
</organism>
<evidence type="ECO:0000256" key="9">
    <source>
        <dbReference type="ARBA" id="ARBA00049301"/>
    </source>
</evidence>
<dbReference type="InterPro" id="IPR011829">
    <property type="entry name" value="TTC_DH"/>
</dbReference>
<evidence type="ECO:0000256" key="6">
    <source>
        <dbReference type="ARBA" id="ARBA00023002"/>
    </source>
</evidence>
<keyword evidence="6 11" id="KW-0560">Oxidoreductase</keyword>
<dbReference type="InterPro" id="IPR019818">
    <property type="entry name" value="IsoCit/isopropylmalate_DH_CS"/>
</dbReference>
<keyword evidence="8" id="KW-0464">Manganese</keyword>
<keyword evidence="12" id="KW-1185">Reference proteome</keyword>
<comment type="cofactor">
    <cofactor evidence="1">
        <name>Mn(2+)</name>
        <dbReference type="ChEBI" id="CHEBI:29035"/>
    </cofactor>
</comment>
<evidence type="ECO:0000256" key="4">
    <source>
        <dbReference type="ARBA" id="ARBA00013126"/>
    </source>
</evidence>
<evidence type="ECO:0000256" key="8">
    <source>
        <dbReference type="ARBA" id="ARBA00023211"/>
    </source>
</evidence>
<evidence type="ECO:0000313" key="11">
    <source>
        <dbReference type="EMBL" id="MEU2124150.1"/>
    </source>
</evidence>
<proteinExistence type="inferred from homology"/>
<reference evidence="11 12" key="1">
    <citation type="submission" date="2024-06" db="EMBL/GenBank/DDBJ databases">
        <title>The Natural Products Discovery Center: Release of the First 8490 Sequenced Strains for Exploring Actinobacteria Biosynthetic Diversity.</title>
        <authorList>
            <person name="Kalkreuter E."/>
            <person name="Kautsar S.A."/>
            <person name="Yang D."/>
            <person name="Bader C.D."/>
            <person name="Teijaro C.N."/>
            <person name="Fluegel L."/>
            <person name="Davis C.M."/>
            <person name="Simpson J.R."/>
            <person name="Lauterbach L."/>
            <person name="Steele A.D."/>
            <person name="Gui C."/>
            <person name="Meng S."/>
            <person name="Li G."/>
            <person name="Viehrig K."/>
            <person name="Ye F."/>
            <person name="Su P."/>
            <person name="Kiefer A.F."/>
            <person name="Nichols A."/>
            <person name="Cepeda A.J."/>
            <person name="Yan W."/>
            <person name="Fan B."/>
            <person name="Jiang Y."/>
            <person name="Adhikari A."/>
            <person name="Zheng C.-J."/>
            <person name="Schuster L."/>
            <person name="Cowan T.M."/>
            <person name="Smanski M.J."/>
            <person name="Chevrette M.G."/>
            <person name="De Carvalho L.P.S."/>
            <person name="Shen B."/>
        </authorList>
    </citation>
    <scope>NUCLEOTIDE SEQUENCE [LARGE SCALE GENOMIC DNA]</scope>
    <source>
        <strain evidence="11 12">NPDC019434</strain>
    </source>
</reference>
<evidence type="ECO:0000256" key="7">
    <source>
        <dbReference type="ARBA" id="ARBA00023027"/>
    </source>
</evidence>
<sequence length="377" mass="39957">MNSWRPSTSECDCEGASVSGYRIATIPGDGIGVDVTEAAVRVLDAVLPGLEWTEFDWSCENYLRTGAMMPPDGPQRLAGFDAILLGAVGFPGVPDHASLWGLLIPLRRAFGQYVNLRPVRLLPGTESALRDRTADDLDILIVRENSEGEYSRIGGIHNEGRPDEFVLQESVFTRAGCERIIRYAFERAAERSGRLCSATKSNGIIHSMPYWDSVFERIATEYPQVRTRQMHVDALAAELVLHPDRLDVIVGSNLFGDILSDLAAAVTGGLGLAPSGNINPERTGPSMFEAVHGSAPDIAGQGIANPVAQILAGAMLLDHLGESAAAAAIDRAVCDVLAAGEVRTPDLGGTGTTAELADAIAARAAESARRGATAEIG</sequence>
<dbReference type="PANTHER" id="PTHR43275:SF1">
    <property type="entry name" value="D-MALATE DEHYDROGENASE [DECARBOXYLATING]"/>
    <property type="match status" value="1"/>
</dbReference>
<dbReference type="NCBIfam" id="TIGR02089">
    <property type="entry name" value="TTC"/>
    <property type="match status" value="1"/>
</dbReference>
<dbReference type="EC" id="1.1.1.83" evidence="4"/>
<dbReference type="SMART" id="SM01329">
    <property type="entry name" value="Iso_dh"/>
    <property type="match status" value="1"/>
</dbReference>
<dbReference type="PROSITE" id="PS00470">
    <property type="entry name" value="IDH_IMDH"/>
    <property type="match status" value="1"/>
</dbReference>
<dbReference type="Pfam" id="PF00180">
    <property type="entry name" value="Iso_dh"/>
    <property type="match status" value="1"/>
</dbReference>
<dbReference type="InterPro" id="IPR024084">
    <property type="entry name" value="IsoPropMal-DH-like_dom"/>
</dbReference>
<accession>A0ABV2XE28</accession>
<evidence type="ECO:0000256" key="1">
    <source>
        <dbReference type="ARBA" id="ARBA00001936"/>
    </source>
</evidence>
<comment type="caution">
    <text evidence="11">The sequence shown here is derived from an EMBL/GenBank/DDBJ whole genome shotgun (WGS) entry which is preliminary data.</text>
</comment>
<evidence type="ECO:0000256" key="3">
    <source>
        <dbReference type="ARBA" id="ARBA00007769"/>
    </source>
</evidence>
<evidence type="ECO:0000256" key="5">
    <source>
        <dbReference type="ARBA" id="ARBA00022723"/>
    </source>
</evidence>
<dbReference type="Proteomes" id="UP001550535">
    <property type="component" value="Unassembled WGS sequence"/>
</dbReference>
<keyword evidence="5" id="KW-0479">Metal-binding</keyword>
<evidence type="ECO:0000256" key="2">
    <source>
        <dbReference type="ARBA" id="ARBA00001946"/>
    </source>
</evidence>
<comment type="cofactor">
    <cofactor evidence="2">
        <name>Mg(2+)</name>
        <dbReference type="ChEBI" id="CHEBI:18420"/>
    </cofactor>
</comment>
<name>A0ABV2XE28_9NOCA</name>
<dbReference type="PANTHER" id="PTHR43275">
    <property type="entry name" value="D-MALATE DEHYDROGENASE [DECARBOXYLATING]"/>
    <property type="match status" value="1"/>
</dbReference>
<comment type="similarity">
    <text evidence="3">Belongs to the isocitrate and isopropylmalate dehydrogenases family.</text>
</comment>
<keyword evidence="7" id="KW-0520">NAD</keyword>
<evidence type="ECO:0000259" key="10">
    <source>
        <dbReference type="SMART" id="SM01329"/>
    </source>
</evidence>
<feature type="domain" description="Isopropylmalate dehydrogenase-like" evidence="10">
    <location>
        <begin position="22"/>
        <end position="360"/>
    </location>
</feature>
<dbReference type="InterPro" id="IPR050501">
    <property type="entry name" value="ICDH/IPMDH"/>
</dbReference>
<protein>
    <recommendedName>
        <fullName evidence="4">D-malate dehydrogenase (decarboxylating)</fullName>
        <ecNumber evidence="4">1.1.1.83</ecNumber>
    </recommendedName>
</protein>
<comment type="catalytic activity">
    <reaction evidence="9">
        <text>(R)-malate + NAD(+) = pyruvate + CO2 + NADH</text>
        <dbReference type="Rhea" id="RHEA:18365"/>
        <dbReference type="ChEBI" id="CHEBI:15361"/>
        <dbReference type="ChEBI" id="CHEBI:15588"/>
        <dbReference type="ChEBI" id="CHEBI:16526"/>
        <dbReference type="ChEBI" id="CHEBI:57540"/>
        <dbReference type="ChEBI" id="CHEBI:57945"/>
        <dbReference type="EC" id="1.1.1.83"/>
    </reaction>
</comment>
<dbReference type="Gene3D" id="3.40.718.10">
    <property type="entry name" value="Isopropylmalate Dehydrogenase"/>
    <property type="match status" value="1"/>
</dbReference>
<dbReference type="SUPFAM" id="SSF53659">
    <property type="entry name" value="Isocitrate/Isopropylmalate dehydrogenase-like"/>
    <property type="match status" value="1"/>
</dbReference>
<evidence type="ECO:0000313" key="12">
    <source>
        <dbReference type="Proteomes" id="UP001550535"/>
    </source>
</evidence>
<gene>
    <name evidence="11" type="ORF">ABZ507_20240</name>
</gene>
<dbReference type="EMBL" id="JBEYBR010000052">
    <property type="protein sequence ID" value="MEU2124150.1"/>
    <property type="molecule type" value="Genomic_DNA"/>
</dbReference>